<accession>A0ABT0RV92</accession>
<name>A0ABT0RV92_9SPHN</name>
<evidence type="ECO:0000313" key="2">
    <source>
        <dbReference type="Proteomes" id="UP001203410"/>
    </source>
</evidence>
<organism evidence="1 2">
    <name type="scientific">Sphingomonas caseinilyticus</name>
    <dbReference type="NCBI Taxonomy" id="2908205"/>
    <lineage>
        <taxon>Bacteria</taxon>
        <taxon>Pseudomonadati</taxon>
        <taxon>Pseudomonadota</taxon>
        <taxon>Alphaproteobacteria</taxon>
        <taxon>Sphingomonadales</taxon>
        <taxon>Sphingomonadaceae</taxon>
        <taxon>Sphingomonas</taxon>
    </lineage>
</organism>
<dbReference type="Pfam" id="PF19135">
    <property type="entry name" value="DUF5818"/>
    <property type="match status" value="1"/>
</dbReference>
<sequence>MSNGDAAANNSSSNGEARVTIIGKLTNEGVECQALRGDDGELYTLLGGELGDLPVDTRVRVTGERVEFSICQQGITIQVQSIAPADPRGT</sequence>
<dbReference type="Proteomes" id="UP001203410">
    <property type="component" value="Unassembled WGS sequence"/>
</dbReference>
<protein>
    <submittedName>
        <fullName evidence="1">DUF5818 domain-containing protein</fullName>
    </submittedName>
</protein>
<gene>
    <name evidence="1" type="ORF">LZ496_07400</name>
</gene>
<dbReference type="EMBL" id="JAMGBA010000002">
    <property type="protein sequence ID" value="MCL6698610.1"/>
    <property type="molecule type" value="Genomic_DNA"/>
</dbReference>
<reference evidence="1 2" key="1">
    <citation type="submission" date="2022-05" db="EMBL/GenBank/DDBJ databases">
        <authorList>
            <person name="Jo J.-H."/>
            <person name="Im W.-T."/>
        </authorList>
    </citation>
    <scope>NUCLEOTIDE SEQUENCE [LARGE SCALE GENOMIC DNA]</scope>
    <source>
        <strain evidence="1 2">NSE70-1</strain>
    </source>
</reference>
<dbReference type="RefSeq" id="WP_249904007.1">
    <property type="nucleotide sequence ID" value="NZ_JAMGBA010000002.1"/>
</dbReference>
<proteinExistence type="predicted"/>
<dbReference type="InterPro" id="IPR043856">
    <property type="entry name" value="DUF5818"/>
</dbReference>
<comment type="caution">
    <text evidence="1">The sequence shown here is derived from an EMBL/GenBank/DDBJ whole genome shotgun (WGS) entry which is preliminary data.</text>
</comment>
<keyword evidence="2" id="KW-1185">Reference proteome</keyword>
<evidence type="ECO:0000313" key="1">
    <source>
        <dbReference type="EMBL" id="MCL6698610.1"/>
    </source>
</evidence>